<proteinExistence type="predicted"/>
<feature type="region of interest" description="Disordered" evidence="1">
    <location>
        <begin position="1"/>
        <end position="28"/>
    </location>
</feature>
<gene>
    <name evidence="2" type="ORF">AFUS01_LOCUS20652</name>
</gene>
<protein>
    <submittedName>
        <fullName evidence="2">Uncharacterized protein</fullName>
    </submittedName>
</protein>
<dbReference type="Proteomes" id="UP000708208">
    <property type="component" value="Unassembled WGS sequence"/>
</dbReference>
<evidence type="ECO:0000313" key="2">
    <source>
        <dbReference type="EMBL" id="CAG7732116.1"/>
    </source>
</evidence>
<dbReference type="AlphaFoldDB" id="A0A8J2KUV1"/>
<dbReference type="OrthoDB" id="10069034at2759"/>
<feature type="compositionally biased region" description="Polar residues" evidence="1">
    <location>
        <begin position="16"/>
        <end position="26"/>
    </location>
</feature>
<accession>A0A8J2KUV1</accession>
<feature type="non-terminal residue" evidence="2">
    <location>
        <position position="225"/>
    </location>
</feature>
<dbReference type="EMBL" id="CAJVCH010225166">
    <property type="protein sequence ID" value="CAG7732116.1"/>
    <property type="molecule type" value="Genomic_DNA"/>
</dbReference>
<sequence>QDASLSSITPVDHHTSGPSHQWTITSLDHHTSGPSHHWTITPVDHHITGPSHQWTITPVDHHITGPSHLWTITSLSMIPFRGGQHPPAAEPRIIRPNIRQPIAQFVPLPPTPDGWNVCHGCEMVFVQDGQRFCGLCQYRTPAGSNYMRIHTAHLRRLMNLAEEMRNQLAPNAGQVNRNNPPPVFPVPAEPPNNGVPGPAAEQNLMVDEALNQEEEIFLENMLLDD</sequence>
<reference evidence="2" key="1">
    <citation type="submission" date="2021-06" db="EMBL/GenBank/DDBJ databases">
        <authorList>
            <person name="Hodson N. C."/>
            <person name="Mongue J. A."/>
            <person name="Jaron S. K."/>
        </authorList>
    </citation>
    <scope>NUCLEOTIDE SEQUENCE</scope>
</reference>
<keyword evidence="3" id="KW-1185">Reference proteome</keyword>
<organism evidence="2 3">
    <name type="scientific">Allacma fusca</name>
    <dbReference type="NCBI Taxonomy" id="39272"/>
    <lineage>
        <taxon>Eukaryota</taxon>
        <taxon>Metazoa</taxon>
        <taxon>Ecdysozoa</taxon>
        <taxon>Arthropoda</taxon>
        <taxon>Hexapoda</taxon>
        <taxon>Collembola</taxon>
        <taxon>Symphypleona</taxon>
        <taxon>Sminthuridae</taxon>
        <taxon>Allacma</taxon>
    </lineage>
</organism>
<evidence type="ECO:0000313" key="3">
    <source>
        <dbReference type="Proteomes" id="UP000708208"/>
    </source>
</evidence>
<comment type="caution">
    <text evidence="2">The sequence shown here is derived from an EMBL/GenBank/DDBJ whole genome shotgun (WGS) entry which is preliminary data.</text>
</comment>
<evidence type="ECO:0000256" key="1">
    <source>
        <dbReference type="SAM" id="MobiDB-lite"/>
    </source>
</evidence>
<name>A0A8J2KUV1_9HEXA</name>